<gene>
    <name evidence="1" type="ORF">LACBIDRAFT_333497</name>
</gene>
<evidence type="ECO:0000313" key="2">
    <source>
        <dbReference type="Proteomes" id="UP000001194"/>
    </source>
</evidence>
<sequence>MTEKTRGRFYHCKPLTAQLQAQVVHTWFSLQIHHNSDIRTRKLKGCTVETLVTHTLPWTVQPMGFQRLWVGGDKNFIECHEKTVKNAGFYDHFWVQKPMGFAHEGLWVMDYHGLMGYGMQIPAHQLGGSKMAWDFRGYGLSDAWVTRVSTTLDLIITATLSTIINFRSSDLFFCFFTFKTCDSGNKR</sequence>
<accession>B0DW38</accession>
<name>B0DW38_LACBS</name>
<evidence type="ECO:0000313" key="1">
    <source>
        <dbReference type="EMBL" id="EDR01168.1"/>
    </source>
</evidence>
<proteinExistence type="predicted"/>
<dbReference type="Proteomes" id="UP000001194">
    <property type="component" value="Unassembled WGS sequence"/>
</dbReference>
<dbReference type="EMBL" id="DS547142">
    <property type="protein sequence ID" value="EDR01168.1"/>
    <property type="molecule type" value="Genomic_DNA"/>
</dbReference>
<dbReference type="RefSeq" id="XP_001888210.1">
    <property type="nucleotide sequence ID" value="XM_001888175.1"/>
</dbReference>
<dbReference type="OrthoDB" id="2891292at2759"/>
<dbReference type="KEGG" id="lbc:LACBIDRAFT_333497"/>
<dbReference type="GeneID" id="6083797"/>
<organism evidence="2">
    <name type="scientific">Laccaria bicolor (strain S238N-H82 / ATCC MYA-4686)</name>
    <name type="common">Bicoloured deceiver</name>
    <name type="synonym">Laccaria laccata var. bicolor</name>
    <dbReference type="NCBI Taxonomy" id="486041"/>
    <lineage>
        <taxon>Eukaryota</taxon>
        <taxon>Fungi</taxon>
        <taxon>Dikarya</taxon>
        <taxon>Basidiomycota</taxon>
        <taxon>Agaricomycotina</taxon>
        <taxon>Agaricomycetes</taxon>
        <taxon>Agaricomycetidae</taxon>
        <taxon>Agaricales</taxon>
        <taxon>Agaricineae</taxon>
        <taxon>Hydnangiaceae</taxon>
        <taxon>Laccaria</taxon>
    </lineage>
</organism>
<protein>
    <submittedName>
        <fullName evidence="1">Predicted protein</fullName>
    </submittedName>
</protein>
<dbReference type="InParanoid" id="B0DW38"/>
<dbReference type="HOGENOM" id="CLU_1447928_0_0_1"/>
<dbReference type="AlphaFoldDB" id="B0DW38"/>
<reference evidence="1 2" key="1">
    <citation type="journal article" date="2008" name="Nature">
        <title>The genome of Laccaria bicolor provides insights into mycorrhizal symbiosis.</title>
        <authorList>
            <person name="Martin F."/>
            <person name="Aerts A."/>
            <person name="Ahren D."/>
            <person name="Brun A."/>
            <person name="Danchin E.G.J."/>
            <person name="Duchaussoy F."/>
            <person name="Gibon J."/>
            <person name="Kohler A."/>
            <person name="Lindquist E."/>
            <person name="Pereda V."/>
            <person name="Salamov A."/>
            <person name="Shapiro H.J."/>
            <person name="Wuyts J."/>
            <person name="Blaudez D."/>
            <person name="Buee M."/>
            <person name="Brokstein P."/>
            <person name="Canbaeck B."/>
            <person name="Cohen D."/>
            <person name="Courty P.E."/>
            <person name="Coutinho P.M."/>
            <person name="Delaruelle C."/>
            <person name="Detter J.C."/>
            <person name="Deveau A."/>
            <person name="DiFazio S."/>
            <person name="Duplessis S."/>
            <person name="Fraissinet-Tachet L."/>
            <person name="Lucic E."/>
            <person name="Frey-Klett P."/>
            <person name="Fourrey C."/>
            <person name="Feussner I."/>
            <person name="Gay G."/>
            <person name="Grimwood J."/>
            <person name="Hoegger P.J."/>
            <person name="Jain P."/>
            <person name="Kilaru S."/>
            <person name="Labbe J."/>
            <person name="Lin Y.C."/>
            <person name="Legue V."/>
            <person name="Le Tacon F."/>
            <person name="Marmeisse R."/>
            <person name="Melayah D."/>
            <person name="Montanini B."/>
            <person name="Muratet M."/>
            <person name="Nehls U."/>
            <person name="Niculita-Hirzel H."/>
            <person name="Oudot-Le Secq M.P."/>
            <person name="Peter M."/>
            <person name="Quesneville H."/>
            <person name="Rajashekar B."/>
            <person name="Reich M."/>
            <person name="Rouhier N."/>
            <person name="Schmutz J."/>
            <person name="Yin T."/>
            <person name="Chalot M."/>
            <person name="Henrissat B."/>
            <person name="Kuees U."/>
            <person name="Lucas S."/>
            <person name="Van de Peer Y."/>
            <person name="Podila G.K."/>
            <person name="Polle A."/>
            <person name="Pukkila P.J."/>
            <person name="Richardson P.M."/>
            <person name="Rouze P."/>
            <person name="Sanders I.R."/>
            <person name="Stajich J.E."/>
            <person name="Tunlid A."/>
            <person name="Tuskan G."/>
            <person name="Grigoriev I.V."/>
        </authorList>
    </citation>
    <scope>NUCLEOTIDE SEQUENCE [LARGE SCALE GENOMIC DNA]</scope>
    <source>
        <strain evidence="2">S238N-H82 / ATCC MYA-4686</strain>
    </source>
</reference>
<keyword evidence="2" id="KW-1185">Reference proteome</keyword>